<evidence type="ECO:0000313" key="3">
    <source>
        <dbReference type="Proteomes" id="UP000515908"/>
    </source>
</evidence>
<dbReference type="VEuPathDB" id="TriTrypDB:ADEAN_000891200"/>
<gene>
    <name evidence="2" type="ORF">ADEAN_000891200</name>
</gene>
<proteinExistence type="predicted"/>
<dbReference type="AlphaFoldDB" id="A0A7G2CNM3"/>
<feature type="region of interest" description="Disordered" evidence="1">
    <location>
        <begin position="240"/>
        <end position="328"/>
    </location>
</feature>
<organism evidence="2 3">
    <name type="scientific">Angomonas deanei</name>
    <dbReference type="NCBI Taxonomy" id="59799"/>
    <lineage>
        <taxon>Eukaryota</taxon>
        <taxon>Discoba</taxon>
        <taxon>Euglenozoa</taxon>
        <taxon>Kinetoplastea</taxon>
        <taxon>Metakinetoplastina</taxon>
        <taxon>Trypanosomatida</taxon>
        <taxon>Trypanosomatidae</taxon>
        <taxon>Strigomonadinae</taxon>
        <taxon>Angomonas</taxon>
    </lineage>
</organism>
<evidence type="ECO:0000313" key="2">
    <source>
        <dbReference type="EMBL" id="CAD2221380.1"/>
    </source>
</evidence>
<keyword evidence="3" id="KW-1185">Reference proteome</keyword>
<name>A0A7G2CNM3_9TRYP</name>
<reference evidence="2 3" key="1">
    <citation type="submission" date="2020-08" db="EMBL/GenBank/DDBJ databases">
        <authorList>
            <person name="Newling K."/>
            <person name="Davey J."/>
            <person name="Forrester S."/>
        </authorList>
    </citation>
    <scope>NUCLEOTIDE SEQUENCE [LARGE SCALE GENOMIC DNA]</scope>
    <source>
        <strain evidence="3">Crithidia deanei Carvalho (ATCC PRA-265)</strain>
    </source>
</reference>
<dbReference type="EMBL" id="LR877165">
    <property type="protein sequence ID" value="CAD2221380.1"/>
    <property type="molecule type" value="Genomic_DNA"/>
</dbReference>
<dbReference type="OrthoDB" id="249432at2759"/>
<dbReference type="Proteomes" id="UP000515908">
    <property type="component" value="Chromosome 21"/>
</dbReference>
<feature type="compositionally biased region" description="Polar residues" evidence="1">
    <location>
        <begin position="291"/>
        <end position="302"/>
    </location>
</feature>
<evidence type="ECO:0000256" key="1">
    <source>
        <dbReference type="SAM" id="MobiDB-lite"/>
    </source>
</evidence>
<accession>A0A7G2CNM3</accession>
<protein>
    <submittedName>
        <fullName evidence="2">Uncharacterized protein</fullName>
    </submittedName>
</protein>
<sequence length="364" mass="40539">MRDNMDLKKALEASTCRSEELLKLHASISLEFEGVRREMNLYRDEVRQLCVWLGLYNTEGKNIVEVPSAEGDPSHNEEVFSTIITTSPILLALRRSLLKDFSDRSVHTSSKQLQEIGNSVAQLKNEISHFATVEKVKSVVNELHSREENNPSGSVDKRLKAIESNYVKREEFTNSMKTKVDNLVLPAKADNAVVSDIDRRINEKLADMEERLLLYEMERKDFRTILKNLVNSNGVGGVGEVNSASPAPPRSVNNRPEGQDSAALQLTPRDPRDDAQGSSHSKQVYKVVGTSRGTFATTSTVSPEEKKVTKHSKKASSPSPKEEVVGKEAVGLTANQAAYAVFVTNENKEKIESLPPLNYEKMKK</sequence>